<organism evidence="2 3">
    <name type="scientific">Stachybotrys elegans</name>
    <dbReference type="NCBI Taxonomy" id="80388"/>
    <lineage>
        <taxon>Eukaryota</taxon>
        <taxon>Fungi</taxon>
        <taxon>Dikarya</taxon>
        <taxon>Ascomycota</taxon>
        <taxon>Pezizomycotina</taxon>
        <taxon>Sordariomycetes</taxon>
        <taxon>Hypocreomycetidae</taxon>
        <taxon>Hypocreales</taxon>
        <taxon>Stachybotryaceae</taxon>
        <taxon>Stachybotrys</taxon>
    </lineage>
</organism>
<evidence type="ECO:0008006" key="4">
    <source>
        <dbReference type="Google" id="ProtNLM"/>
    </source>
</evidence>
<protein>
    <recommendedName>
        <fullName evidence="4">Secreted protein</fullName>
    </recommendedName>
</protein>
<gene>
    <name evidence="2" type="ORF">B0I35DRAFT_427011</name>
</gene>
<keyword evidence="3" id="KW-1185">Reference proteome</keyword>
<proteinExistence type="predicted"/>
<feature type="chain" id="PRO_5035458467" description="Secreted protein" evidence="1">
    <location>
        <begin position="25"/>
        <end position="84"/>
    </location>
</feature>
<sequence length="84" mass="9122">MCRYCARGGHAILLISGLTASMLCNNHIHKKTPQIFASRPRFHHTMPVIRVQRHGKAGCGKSGNISVKGQKAGYASCELFRASG</sequence>
<dbReference type="AlphaFoldDB" id="A0A8K0WTA0"/>
<feature type="signal peptide" evidence="1">
    <location>
        <begin position="1"/>
        <end position="24"/>
    </location>
</feature>
<keyword evidence="1" id="KW-0732">Signal</keyword>
<evidence type="ECO:0000313" key="3">
    <source>
        <dbReference type="Proteomes" id="UP000813444"/>
    </source>
</evidence>
<dbReference type="EMBL" id="JAGPNK010000004">
    <property type="protein sequence ID" value="KAH7323057.1"/>
    <property type="molecule type" value="Genomic_DNA"/>
</dbReference>
<evidence type="ECO:0000313" key="2">
    <source>
        <dbReference type="EMBL" id="KAH7323057.1"/>
    </source>
</evidence>
<comment type="caution">
    <text evidence="2">The sequence shown here is derived from an EMBL/GenBank/DDBJ whole genome shotgun (WGS) entry which is preliminary data.</text>
</comment>
<dbReference type="Proteomes" id="UP000813444">
    <property type="component" value="Unassembled WGS sequence"/>
</dbReference>
<evidence type="ECO:0000256" key="1">
    <source>
        <dbReference type="SAM" id="SignalP"/>
    </source>
</evidence>
<accession>A0A8K0WTA0</accession>
<reference evidence="2" key="1">
    <citation type="journal article" date="2021" name="Nat. Commun.">
        <title>Genetic determinants of endophytism in the Arabidopsis root mycobiome.</title>
        <authorList>
            <person name="Mesny F."/>
            <person name="Miyauchi S."/>
            <person name="Thiergart T."/>
            <person name="Pickel B."/>
            <person name="Atanasova L."/>
            <person name="Karlsson M."/>
            <person name="Huettel B."/>
            <person name="Barry K.W."/>
            <person name="Haridas S."/>
            <person name="Chen C."/>
            <person name="Bauer D."/>
            <person name="Andreopoulos W."/>
            <person name="Pangilinan J."/>
            <person name="LaButti K."/>
            <person name="Riley R."/>
            <person name="Lipzen A."/>
            <person name="Clum A."/>
            <person name="Drula E."/>
            <person name="Henrissat B."/>
            <person name="Kohler A."/>
            <person name="Grigoriev I.V."/>
            <person name="Martin F.M."/>
            <person name="Hacquard S."/>
        </authorList>
    </citation>
    <scope>NUCLEOTIDE SEQUENCE</scope>
    <source>
        <strain evidence="2">MPI-CAGE-CH-0235</strain>
    </source>
</reference>
<name>A0A8K0WTA0_9HYPO</name>